<dbReference type="RefSeq" id="WP_119777073.1">
    <property type="nucleotide sequence ID" value="NZ_QYUK01000011.1"/>
</dbReference>
<protein>
    <recommendedName>
        <fullName evidence="4">Transposase</fullName>
    </recommendedName>
</protein>
<dbReference type="AlphaFoldDB" id="A0A418W8V0"/>
<sequence>MSISELMPEPKGADEPVRRIEVFTGQGRRRAWSADEKAAIVAESLSGVESVCSVARRHGLTPQQLFTWRRDLRKPALAREAPAERLFVPAIVEPPAPPAEEAQGRPVRRQPRLRRASAKHAGAIEIAIDGVTVTVGAGAEIETLTVVLRALKASS</sequence>
<dbReference type="PANTHER" id="PTHR37936:SF3">
    <property type="entry name" value="TRANSPOSASE INSC FOR INSERTION ELEMENT IS2A-RELATED"/>
    <property type="match status" value="1"/>
</dbReference>
<dbReference type="Gene3D" id="1.10.10.10">
    <property type="entry name" value="Winged helix-like DNA-binding domain superfamily/Winged helix DNA-binding domain"/>
    <property type="match status" value="1"/>
</dbReference>
<dbReference type="Proteomes" id="UP000284605">
    <property type="component" value="Unassembled WGS sequence"/>
</dbReference>
<dbReference type="NCBIfam" id="NF047595">
    <property type="entry name" value="IS66_ISRel24_TnpA"/>
    <property type="match status" value="1"/>
</dbReference>
<dbReference type="GO" id="GO:0043565">
    <property type="term" value="F:sequence-specific DNA binding"/>
    <property type="evidence" value="ECO:0007669"/>
    <property type="project" value="InterPro"/>
</dbReference>
<dbReference type="InterPro" id="IPR036388">
    <property type="entry name" value="WH-like_DNA-bd_sf"/>
</dbReference>
<dbReference type="SUPFAM" id="SSF48295">
    <property type="entry name" value="TrpR-like"/>
    <property type="match status" value="1"/>
</dbReference>
<evidence type="ECO:0000313" key="2">
    <source>
        <dbReference type="EMBL" id="RJF86435.1"/>
    </source>
</evidence>
<dbReference type="Pfam" id="PF01527">
    <property type="entry name" value="HTH_Tnp_1"/>
    <property type="match status" value="1"/>
</dbReference>
<evidence type="ECO:0000256" key="1">
    <source>
        <dbReference type="ARBA" id="ARBA00009964"/>
    </source>
</evidence>
<comment type="caution">
    <text evidence="2">The sequence shown here is derived from an EMBL/GenBank/DDBJ whole genome shotgun (WGS) entry which is preliminary data.</text>
</comment>
<evidence type="ECO:0008006" key="4">
    <source>
        <dbReference type="Google" id="ProtNLM"/>
    </source>
</evidence>
<dbReference type="EMBL" id="QYUK01000011">
    <property type="protein sequence ID" value="RJF86435.1"/>
    <property type="molecule type" value="Genomic_DNA"/>
</dbReference>
<dbReference type="InterPro" id="IPR010921">
    <property type="entry name" value="Trp_repressor/repl_initiator"/>
</dbReference>
<keyword evidence="3" id="KW-1185">Reference proteome</keyword>
<reference evidence="2 3" key="1">
    <citation type="submission" date="2018-09" db="EMBL/GenBank/DDBJ databases">
        <authorList>
            <person name="Zhu H."/>
        </authorList>
    </citation>
    <scope>NUCLEOTIDE SEQUENCE [LARGE SCALE GENOMIC DNA]</scope>
    <source>
        <strain evidence="2 3">K1W22B-8</strain>
    </source>
</reference>
<dbReference type="OrthoDB" id="7267835at2"/>
<dbReference type="PANTHER" id="PTHR37936">
    <property type="entry name" value="TRANSPOSASE INSC FOR INSERTION ELEMENT IS2A-RELATED"/>
    <property type="match status" value="1"/>
</dbReference>
<organism evidence="2 3">
    <name type="scientific">Oleomonas cavernae</name>
    <dbReference type="NCBI Taxonomy" id="2320859"/>
    <lineage>
        <taxon>Bacteria</taxon>
        <taxon>Pseudomonadati</taxon>
        <taxon>Pseudomonadota</taxon>
        <taxon>Alphaproteobacteria</taxon>
        <taxon>Acetobacterales</taxon>
        <taxon>Acetobacteraceae</taxon>
        <taxon>Oleomonas</taxon>
    </lineage>
</organism>
<evidence type="ECO:0000313" key="3">
    <source>
        <dbReference type="Proteomes" id="UP000284605"/>
    </source>
</evidence>
<name>A0A418W8V0_9PROT</name>
<dbReference type="GO" id="GO:0006313">
    <property type="term" value="P:DNA transposition"/>
    <property type="evidence" value="ECO:0007669"/>
    <property type="project" value="InterPro"/>
</dbReference>
<accession>A0A418W8V0</accession>
<proteinExistence type="inferred from homology"/>
<dbReference type="InterPro" id="IPR002514">
    <property type="entry name" value="Transposase_8"/>
</dbReference>
<comment type="similarity">
    <text evidence="1">Belongs to the transposase 8 family.</text>
</comment>
<dbReference type="GO" id="GO:0004803">
    <property type="term" value="F:transposase activity"/>
    <property type="evidence" value="ECO:0007669"/>
    <property type="project" value="InterPro"/>
</dbReference>
<gene>
    <name evidence="2" type="ORF">D3874_04835</name>
</gene>